<dbReference type="InterPro" id="IPR001087">
    <property type="entry name" value="GDSL"/>
</dbReference>
<dbReference type="OrthoDB" id="1600564at2759"/>
<evidence type="ECO:0000256" key="1">
    <source>
        <dbReference type="ARBA" id="ARBA00008668"/>
    </source>
</evidence>
<sequence>MASTEMEKQLFLAGVVFIALLITGADVGGAASDRRLRGEMAHPPQKLFVFGDSYADTGNIAKLFSPSWKPPYGITFPKKPFGRFSDGRVLTDYIASFLGIRSPIPYKYRKFGKKLLPYGMNFAVGGTGVFDTGNFQRNLSLQIDNFFDQLKEGVFPGPDLGRSTAVVSIAGNDYLYFQNNGGSSEGLKGFIPKVIRQLALDLRKIRRLGVAKVAVTNLHPIGCIPSIASSFSYRKCNETTNLAVMYHNGLLAEAVAELNKNPGGAAEPFVIIDLFSAFKSVLIRGKPPPLLKHMMNSSEALRPCCEAANGGFGCGSTDENGAPKYTVCKDPGSKFYWDSVHPSQAGWAAVVSFLGNSLRSLLP</sequence>
<name>A0A7I8KH51_SPIIN</name>
<keyword evidence="3" id="KW-0443">Lipid metabolism</keyword>
<dbReference type="InterPro" id="IPR036514">
    <property type="entry name" value="SGNH_hydro_sf"/>
</dbReference>
<accession>A0A7I8KH51</accession>
<evidence type="ECO:0000313" key="4">
    <source>
        <dbReference type="EMBL" id="CAA7397060.1"/>
    </source>
</evidence>
<dbReference type="PANTHER" id="PTHR46020:SF4">
    <property type="entry name" value="OS04G0650200 PROTEIN"/>
    <property type="match status" value="1"/>
</dbReference>
<keyword evidence="5" id="KW-1185">Reference proteome</keyword>
<dbReference type="Pfam" id="PF00657">
    <property type="entry name" value="Lipase_GDSL"/>
    <property type="match status" value="1"/>
</dbReference>
<dbReference type="PANTHER" id="PTHR46020">
    <property type="entry name" value="OSJNBB0059K02.9 PROTEIN"/>
    <property type="match status" value="1"/>
</dbReference>
<dbReference type="EMBL" id="LR746268">
    <property type="protein sequence ID" value="CAA7397060.1"/>
    <property type="molecule type" value="Genomic_DNA"/>
</dbReference>
<comment type="similarity">
    <text evidence="1">Belongs to the 'GDSL' lipolytic enzyme family.</text>
</comment>
<dbReference type="Proteomes" id="UP000663760">
    <property type="component" value="Chromosome 5"/>
</dbReference>
<proteinExistence type="inferred from homology"/>
<evidence type="ECO:0000256" key="2">
    <source>
        <dbReference type="ARBA" id="ARBA00022801"/>
    </source>
</evidence>
<evidence type="ECO:0000256" key="3">
    <source>
        <dbReference type="ARBA" id="ARBA00023098"/>
    </source>
</evidence>
<evidence type="ECO:0000313" key="5">
    <source>
        <dbReference type="Proteomes" id="UP000663760"/>
    </source>
</evidence>
<dbReference type="SUPFAM" id="SSF52266">
    <property type="entry name" value="SGNH hydrolase"/>
    <property type="match status" value="1"/>
</dbReference>
<reference evidence="4" key="1">
    <citation type="submission" date="2020-02" db="EMBL/GenBank/DDBJ databases">
        <authorList>
            <person name="Scholz U."/>
            <person name="Mascher M."/>
            <person name="Fiebig A."/>
        </authorList>
    </citation>
    <scope>NUCLEOTIDE SEQUENCE</scope>
</reference>
<dbReference type="GO" id="GO:0006629">
    <property type="term" value="P:lipid metabolic process"/>
    <property type="evidence" value="ECO:0007669"/>
    <property type="project" value="UniProtKB-KW"/>
</dbReference>
<dbReference type="GO" id="GO:0016788">
    <property type="term" value="F:hydrolase activity, acting on ester bonds"/>
    <property type="evidence" value="ECO:0007669"/>
    <property type="project" value="InterPro"/>
</dbReference>
<organism evidence="4 5">
    <name type="scientific">Spirodela intermedia</name>
    <name type="common">Intermediate duckweed</name>
    <dbReference type="NCBI Taxonomy" id="51605"/>
    <lineage>
        <taxon>Eukaryota</taxon>
        <taxon>Viridiplantae</taxon>
        <taxon>Streptophyta</taxon>
        <taxon>Embryophyta</taxon>
        <taxon>Tracheophyta</taxon>
        <taxon>Spermatophyta</taxon>
        <taxon>Magnoliopsida</taxon>
        <taxon>Liliopsida</taxon>
        <taxon>Araceae</taxon>
        <taxon>Lemnoideae</taxon>
        <taxon>Spirodela</taxon>
    </lineage>
</organism>
<gene>
    <name evidence="4" type="ORF">SI8410_05007723</name>
</gene>
<protein>
    <submittedName>
        <fullName evidence="4">Uncharacterized protein</fullName>
    </submittedName>
</protein>
<keyword evidence="2" id="KW-0378">Hydrolase</keyword>
<dbReference type="AlphaFoldDB" id="A0A7I8KH51"/>
<dbReference type="Gene3D" id="3.40.50.1110">
    <property type="entry name" value="SGNH hydrolase"/>
    <property type="match status" value="1"/>
</dbReference>